<accession>A0ABW3N622</accession>
<sequence length="44" mass="5005">MNRIVFVGLCLIGMMVFALSHAEIKPEQKTENKIAKEHSKIVYS</sequence>
<evidence type="ECO:0000313" key="2">
    <source>
        <dbReference type="Proteomes" id="UP001597013"/>
    </source>
</evidence>
<comment type="caution">
    <text evidence="1">The sequence shown here is derived from an EMBL/GenBank/DDBJ whole genome shotgun (WGS) entry which is preliminary data.</text>
</comment>
<dbReference type="RefSeq" id="WP_386129219.1">
    <property type="nucleotide sequence ID" value="NZ_JBHTJL010000009.1"/>
</dbReference>
<evidence type="ECO:0000313" key="1">
    <source>
        <dbReference type="EMBL" id="MFD1062926.1"/>
    </source>
</evidence>
<proteinExistence type="predicted"/>
<dbReference type="Proteomes" id="UP001597013">
    <property type="component" value="Unassembled WGS sequence"/>
</dbReference>
<reference evidence="2" key="1">
    <citation type="journal article" date="2019" name="Int. J. Syst. Evol. Microbiol.">
        <title>The Global Catalogue of Microorganisms (GCM) 10K type strain sequencing project: providing services to taxonomists for standard genome sequencing and annotation.</title>
        <authorList>
            <consortium name="The Broad Institute Genomics Platform"/>
            <consortium name="The Broad Institute Genome Sequencing Center for Infectious Disease"/>
            <person name="Wu L."/>
            <person name="Ma J."/>
        </authorList>
    </citation>
    <scope>NUCLEOTIDE SEQUENCE [LARGE SCALE GENOMIC DNA]</scope>
    <source>
        <strain evidence="2">CCUG 62215</strain>
    </source>
</reference>
<dbReference type="EMBL" id="JBHTJL010000009">
    <property type="protein sequence ID" value="MFD1062926.1"/>
    <property type="molecule type" value="Genomic_DNA"/>
</dbReference>
<organism evidence="1 2">
    <name type="scientific">Winogradskyella litorisediminis</name>
    <dbReference type="NCBI Taxonomy" id="1156618"/>
    <lineage>
        <taxon>Bacteria</taxon>
        <taxon>Pseudomonadati</taxon>
        <taxon>Bacteroidota</taxon>
        <taxon>Flavobacteriia</taxon>
        <taxon>Flavobacteriales</taxon>
        <taxon>Flavobacteriaceae</taxon>
        <taxon>Winogradskyella</taxon>
    </lineage>
</organism>
<keyword evidence="2" id="KW-1185">Reference proteome</keyword>
<gene>
    <name evidence="1" type="ORF">ACFQ1Q_06675</name>
</gene>
<name>A0ABW3N622_9FLAO</name>
<protein>
    <submittedName>
        <fullName evidence="1">Uncharacterized protein</fullName>
    </submittedName>
</protein>